<protein>
    <submittedName>
        <fullName evidence="3">Pectate lyase</fullName>
    </submittedName>
</protein>
<name>A0ABX2AYK2_9BACT</name>
<evidence type="ECO:0000313" key="4">
    <source>
        <dbReference type="Proteomes" id="UP000820977"/>
    </source>
</evidence>
<evidence type="ECO:0000313" key="3">
    <source>
        <dbReference type="EMBL" id="NPE24316.1"/>
    </source>
</evidence>
<dbReference type="GO" id="GO:0016829">
    <property type="term" value="F:lyase activity"/>
    <property type="evidence" value="ECO:0007669"/>
    <property type="project" value="UniProtKB-KW"/>
</dbReference>
<keyword evidence="4" id="KW-1185">Reference proteome</keyword>
<organism evidence="3 4">
    <name type="scientific">Xylanibacter caecicola</name>
    <dbReference type="NCBI Taxonomy" id="2736294"/>
    <lineage>
        <taxon>Bacteria</taxon>
        <taxon>Pseudomonadati</taxon>
        <taxon>Bacteroidota</taxon>
        <taxon>Bacteroidia</taxon>
        <taxon>Bacteroidales</taxon>
        <taxon>Prevotellaceae</taxon>
        <taxon>Xylanibacter</taxon>
    </lineage>
</organism>
<gene>
    <name evidence="3" type="ORF">HPS54_02075</name>
</gene>
<keyword evidence="2" id="KW-0325">Glycoprotein</keyword>
<comment type="caution">
    <text evidence="3">The sequence shown here is derived from an EMBL/GenBank/DDBJ whole genome shotgun (WGS) entry which is preliminary data.</text>
</comment>
<dbReference type="InterPro" id="IPR012334">
    <property type="entry name" value="Pectin_lyas_fold"/>
</dbReference>
<evidence type="ECO:0000256" key="1">
    <source>
        <dbReference type="ARBA" id="ARBA00022723"/>
    </source>
</evidence>
<dbReference type="PANTHER" id="PTHR42970">
    <property type="entry name" value="PECTATE LYASE C-RELATED"/>
    <property type="match status" value="1"/>
</dbReference>
<dbReference type="PANTHER" id="PTHR42970:SF1">
    <property type="entry name" value="PECTATE LYASE C-RELATED"/>
    <property type="match status" value="1"/>
</dbReference>
<reference evidence="3 4" key="1">
    <citation type="submission" date="2020-05" db="EMBL/GenBank/DDBJ databases">
        <title>Distinct polysaccharide utilization as determinants for interspecies competition between intestinal Prevotella spp.</title>
        <authorList>
            <person name="Galvez E.J.C."/>
            <person name="Iljazovic A."/>
            <person name="Strowig T."/>
        </authorList>
    </citation>
    <scope>NUCLEOTIDE SEQUENCE [LARGE SCALE GENOMIC DNA]</scope>
    <source>
        <strain evidence="3 4">PCHR</strain>
    </source>
</reference>
<dbReference type="Proteomes" id="UP000820977">
    <property type="component" value="Unassembled WGS sequence"/>
</dbReference>
<dbReference type="EMBL" id="JABKKJ010000002">
    <property type="protein sequence ID" value="NPE24316.1"/>
    <property type="molecule type" value="Genomic_DNA"/>
</dbReference>
<accession>A0ABX2AYK2</accession>
<keyword evidence="3" id="KW-0456">Lyase</keyword>
<proteinExistence type="predicted"/>
<dbReference type="InterPro" id="IPR052063">
    <property type="entry name" value="Polysaccharide_Lyase_1"/>
</dbReference>
<keyword evidence="1" id="KW-0479">Metal-binding</keyword>
<dbReference type="SUPFAM" id="SSF51126">
    <property type="entry name" value="Pectin lyase-like"/>
    <property type="match status" value="1"/>
</dbReference>
<dbReference type="InterPro" id="IPR011050">
    <property type="entry name" value="Pectin_lyase_fold/virulence"/>
</dbReference>
<evidence type="ECO:0000256" key="2">
    <source>
        <dbReference type="ARBA" id="ARBA00023180"/>
    </source>
</evidence>
<dbReference type="Gene3D" id="2.160.20.10">
    <property type="entry name" value="Single-stranded right-handed beta-helix, Pectin lyase-like"/>
    <property type="match status" value="1"/>
</dbReference>
<sequence>MTAVVLSTTAVAQTAQAPAFPGAEGFARYTTTGGRGGKVIHVTNLNDSGTGSLREALKASGTRTIIFDVAGDIHLKSNLTISNGNVSVLGQTSPGGITICDQTFENKANNVIIRFVRFRRGELVSTDDGADAAWGRNRSNIILDHCSFSWSTDEVASWYDNKNFTMQWCVCAEGLASGHTKGTHSYGGIWGGKNASFHHTMIAHVNNRVPRINGARYEWSGYDKTDYSNTVEAERVDMRNNVYYNWGNGNGCYGGPGGGYCNIVNCYYKAGPATKNKTRVLQASVGESGNSTNSALIGMASRYYIKGNYVSAASSPKNYDWKGVLFDNGHITINGERYTVDNKNYYVGEHTDYNGKSCVKVALDAPVYAGDVTTHSAEVAFEKMLKYGGACLYRDGHDVRYMEEARTGTTTYTGSLNGWKGIIDKCTDVIPDYEGSNPYPWLSPEAGKAPVDSDKDGIPDEWETANGLNPNDASDGNLYTLDPKGYYTNLEVYANSLVEDIIKAQNADAESAVDEYYPVLQTTGIGNVIMTSEVSKIEYYTLDGRKLEQPAQGISIRKMTLANGKTITDKVIRKR</sequence>